<dbReference type="EMBL" id="CH480817">
    <property type="protein sequence ID" value="EDW49993.1"/>
    <property type="molecule type" value="Genomic_DNA"/>
</dbReference>
<dbReference type="Proteomes" id="UP000001292">
    <property type="component" value="Unassembled WGS sequence"/>
</dbReference>
<keyword evidence="3" id="KW-1185">Reference proteome</keyword>
<organism evidence="3">
    <name type="scientific">Drosophila sechellia</name>
    <name type="common">Fruit fly</name>
    <dbReference type="NCBI Taxonomy" id="7238"/>
    <lineage>
        <taxon>Eukaryota</taxon>
        <taxon>Metazoa</taxon>
        <taxon>Ecdysozoa</taxon>
        <taxon>Arthropoda</taxon>
        <taxon>Hexapoda</taxon>
        <taxon>Insecta</taxon>
        <taxon>Pterygota</taxon>
        <taxon>Neoptera</taxon>
        <taxon>Endopterygota</taxon>
        <taxon>Diptera</taxon>
        <taxon>Brachycera</taxon>
        <taxon>Muscomorpha</taxon>
        <taxon>Ephydroidea</taxon>
        <taxon>Drosophilidae</taxon>
        <taxon>Drosophila</taxon>
        <taxon>Sophophora</taxon>
    </lineage>
</organism>
<reference evidence="2 3" key="1">
    <citation type="journal article" date="2007" name="Nature">
        <title>Evolution of genes and genomes on the Drosophila phylogeny.</title>
        <authorList>
            <consortium name="Drosophila 12 Genomes Consortium"/>
            <person name="Clark A.G."/>
            <person name="Eisen M.B."/>
            <person name="Smith D.R."/>
            <person name="Bergman C.M."/>
            <person name="Oliver B."/>
            <person name="Markow T.A."/>
            <person name="Kaufman T.C."/>
            <person name="Kellis M."/>
            <person name="Gelbart W."/>
            <person name="Iyer V.N."/>
            <person name="Pollard D.A."/>
            <person name="Sackton T.B."/>
            <person name="Larracuente A.M."/>
            <person name="Singh N.D."/>
            <person name="Abad J.P."/>
            <person name="Abt D.N."/>
            <person name="Adryan B."/>
            <person name="Aguade M."/>
            <person name="Akashi H."/>
            <person name="Anderson W.W."/>
            <person name="Aquadro C.F."/>
            <person name="Ardell D.H."/>
            <person name="Arguello R."/>
            <person name="Artieri C.G."/>
            <person name="Barbash D.A."/>
            <person name="Barker D."/>
            <person name="Barsanti P."/>
            <person name="Batterham P."/>
            <person name="Batzoglou S."/>
            <person name="Begun D."/>
            <person name="Bhutkar A."/>
            <person name="Blanco E."/>
            <person name="Bosak S.A."/>
            <person name="Bradley R.K."/>
            <person name="Brand A.D."/>
            <person name="Brent M.R."/>
            <person name="Brooks A.N."/>
            <person name="Brown R.H."/>
            <person name="Butlin R.K."/>
            <person name="Caggese C."/>
            <person name="Calvi B.R."/>
            <person name="Bernardo de Carvalho A."/>
            <person name="Caspi A."/>
            <person name="Castrezana S."/>
            <person name="Celniker S.E."/>
            <person name="Chang J.L."/>
            <person name="Chapple C."/>
            <person name="Chatterji S."/>
            <person name="Chinwalla A."/>
            <person name="Civetta A."/>
            <person name="Clifton S.W."/>
            <person name="Comeron J.M."/>
            <person name="Costello J.C."/>
            <person name="Coyne J.A."/>
            <person name="Daub J."/>
            <person name="David R.G."/>
            <person name="Delcher A.L."/>
            <person name="Delehaunty K."/>
            <person name="Do C.B."/>
            <person name="Ebling H."/>
            <person name="Edwards K."/>
            <person name="Eickbush T."/>
            <person name="Evans J.D."/>
            <person name="Filipski A."/>
            <person name="Findeiss S."/>
            <person name="Freyhult E."/>
            <person name="Fulton L."/>
            <person name="Fulton R."/>
            <person name="Garcia A.C."/>
            <person name="Gardiner A."/>
            <person name="Garfield D.A."/>
            <person name="Garvin B.E."/>
            <person name="Gibson G."/>
            <person name="Gilbert D."/>
            <person name="Gnerre S."/>
            <person name="Godfrey J."/>
            <person name="Good R."/>
            <person name="Gotea V."/>
            <person name="Gravely B."/>
            <person name="Greenberg A.J."/>
            <person name="Griffiths-Jones S."/>
            <person name="Gross S."/>
            <person name="Guigo R."/>
            <person name="Gustafson E.A."/>
            <person name="Haerty W."/>
            <person name="Hahn M.W."/>
            <person name="Halligan D.L."/>
            <person name="Halpern A.L."/>
            <person name="Halter G.M."/>
            <person name="Han M.V."/>
            <person name="Heger A."/>
            <person name="Hillier L."/>
            <person name="Hinrichs A.S."/>
            <person name="Holmes I."/>
            <person name="Hoskins R.A."/>
            <person name="Hubisz M.J."/>
            <person name="Hultmark D."/>
            <person name="Huntley M.A."/>
            <person name="Jaffe D.B."/>
            <person name="Jagadeeshan S."/>
            <person name="Jeck W.R."/>
            <person name="Johnson J."/>
            <person name="Jones C.D."/>
            <person name="Jordan W.C."/>
            <person name="Karpen G.H."/>
            <person name="Kataoka E."/>
            <person name="Keightley P.D."/>
            <person name="Kheradpour P."/>
            <person name="Kirkness E.F."/>
            <person name="Koerich L.B."/>
            <person name="Kristiansen K."/>
            <person name="Kudrna D."/>
            <person name="Kulathinal R.J."/>
            <person name="Kumar S."/>
            <person name="Kwok R."/>
            <person name="Lander E."/>
            <person name="Langley C.H."/>
            <person name="Lapoint R."/>
            <person name="Lazzaro B.P."/>
            <person name="Lee S.J."/>
            <person name="Levesque L."/>
            <person name="Li R."/>
            <person name="Lin C.F."/>
            <person name="Lin M.F."/>
            <person name="Lindblad-Toh K."/>
            <person name="Llopart A."/>
            <person name="Long M."/>
            <person name="Low L."/>
            <person name="Lozovsky E."/>
            <person name="Lu J."/>
            <person name="Luo M."/>
            <person name="Machado C.A."/>
            <person name="Makalowski W."/>
            <person name="Marzo M."/>
            <person name="Matsuda M."/>
            <person name="Matzkin L."/>
            <person name="McAllister B."/>
            <person name="McBride C.S."/>
            <person name="McKernan B."/>
            <person name="McKernan K."/>
            <person name="Mendez-Lago M."/>
            <person name="Minx P."/>
            <person name="Mollenhauer M.U."/>
            <person name="Montooth K."/>
            <person name="Mount S.M."/>
            <person name="Mu X."/>
            <person name="Myers E."/>
            <person name="Negre B."/>
            <person name="Newfeld S."/>
            <person name="Nielsen R."/>
            <person name="Noor M.A."/>
            <person name="O'Grady P."/>
            <person name="Pachter L."/>
            <person name="Papaceit M."/>
            <person name="Parisi M.J."/>
            <person name="Parisi M."/>
            <person name="Parts L."/>
            <person name="Pedersen J.S."/>
            <person name="Pesole G."/>
            <person name="Phillippy A.M."/>
            <person name="Ponting C.P."/>
            <person name="Pop M."/>
            <person name="Porcelli D."/>
            <person name="Powell J.R."/>
            <person name="Prohaska S."/>
            <person name="Pruitt K."/>
            <person name="Puig M."/>
            <person name="Quesneville H."/>
            <person name="Ram K.R."/>
            <person name="Rand D."/>
            <person name="Rasmussen M.D."/>
            <person name="Reed L.K."/>
            <person name="Reenan R."/>
            <person name="Reily A."/>
            <person name="Remington K.A."/>
            <person name="Rieger T.T."/>
            <person name="Ritchie M.G."/>
            <person name="Robin C."/>
            <person name="Rogers Y.H."/>
            <person name="Rohde C."/>
            <person name="Rozas J."/>
            <person name="Rubenfield M.J."/>
            <person name="Ruiz A."/>
            <person name="Russo S."/>
            <person name="Salzberg S.L."/>
            <person name="Sanchez-Gracia A."/>
            <person name="Saranga D.J."/>
            <person name="Sato H."/>
            <person name="Schaeffer S.W."/>
            <person name="Schatz M.C."/>
            <person name="Schlenke T."/>
            <person name="Schwartz R."/>
            <person name="Segarra C."/>
            <person name="Singh R.S."/>
            <person name="Sirot L."/>
            <person name="Sirota M."/>
            <person name="Sisneros N.B."/>
            <person name="Smith C.D."/>
            <person name="Smith T.F."/>
            <person name="Spieth J."/>
            <person name="Stage D.E."/>
            <person name="Stark A."/>
            <person name="Stephan W."/>
            <person name="Strausberg R.L."/>
            <person name="Strempel S."/>
            <person name="Sturgill D."/>
            <person name="Sutton G."/>
            <person name="Sutton G.G."/>
            <person name="Tao W."/>
            <person name="Teichmann S."/>
            <person name="Tobari Y.N."/>
            <person name="Tomimura Y."/>
            <person name="Tsolas J.M."/>
            <person name="Valente V.L."/>
            <person name="Venter E."/>
            <person name="Venter J.C."/>
            <person name="Vicario S."/>
            <person name="Vieira F.G."/>
            <person name="Vilella A.J."/>
            <person name="Villasante A."/>
            <person name="Walenz B."/>
            <person name="Wang J."/>
            <person name="Wasserman M."/>
            <person name="Watts T."/>
            <person name="Wilson D."/>
            <person name="Wilson R.K."/>
            <person name="Wing R.A."/>
            <person name="Wolfner M.F."/>
            <person name="Wong A."/>
            <person name="Wong G.K."/>
            <person name="Wu C.I."/>
            <person name="Wu G."/>
            <person name="Yamamoto D."/>
            <person name="Yang H.P."/>
            <person name="Yang S.P."/>
            <person name="Yorke J.A."/>
            <person name="Yoshida K."/>
            <person name="Zdobnov E."/>
            <person name="Zhang P."/>
            <person name="Zhang Y."/>
            <person name="Zimin A.V."/>
            <person name="Baldwin J."/>
            <person name="Abdouelleil A."/>
            <person name="Abdulkadir J."/>
            <person name="Abebe A."/>
            <person name="Abera B."/>
            <person name="Abreu J."/>
            <person name="Acer S.C."/>
            <person name="Aftuck L."/>
            <person name="Alexander A."/>
            <person name="An P."/>
            <person name="Anderson E."/>
            <person name="Anderson S."/>
            <person name="Arachi H."/>
            <person name="Azer M."/>
            <person name="Bachantsang P."/>
            <person name="Barry A."/>
            <person name="Bayul T."/>
            <person name="Berlin A."/>
            <person name="Bessette D."/>
            <person name="Bloom T."/>
            <person name="Blye J."/>
            <person name="Boguslavskiy L."/>
            <person name="Bonnet C."/>
            <person name="Boukhgalter B."/>
            <person name="Bourzgui I."/>
            <person name="Brown A."/>
            <person name="Cahill P."/>
            <person name="Channer S."/>
            <person name="Cheshatsang Y."/>
            <person name="Chuda L."/>
            <person name="Citroen M."/>
            <person name="Collymore A."/>
            <person name="Cooke P."/>
            <person name="Costello M."/>
            <person name="D'Aco K."/>
            <person name="Daza R."/>
            <person name="De Haan G."/>
            <person name="DeGray S."/>
            <person name="DeMaso C."/>
            <person name="Dhargay N."/>
            <person name="Dooley K."/>
            <person name="Dooley E."/>
            <person name="Doricent M."/>
            <person name="Dorje P."/>
            <person name="Dorjee K."/>
            <person name="Dupes A."/>
            <person name="Elong R."/>
            <person name="Falk J."/>
            <person name="Farina A."/>
            <person name="Faro S."/>
            <person name="Ferguson D."/>
            <person name="Fisher S."/>
            <person name="Foley C.D."/>
            <person name="Franke A."/>
            <person name="Friedrich D."/>
            <person name="Gadbois L."/>
            <person name="Gearin G."/>
            <person name="Gearin C.R."/>
            <person name="Giannoukos G."/>
            <person name="Goode T."/>
            <person name="Graham J."/>
            <person name="Grandbois E."/>
            <person name="Grewal S."/>
            <person name="Gyaltsen K."/>
            <person name="Hafez N."/>
            <person name="Hagos B."/>
            <person name="Hall J."/>
            <person name="Henson C."/>
            <person name="Hollinger A."/>
            <person name="Honan T."/>
            <person name="Huard M.D."/>
            <person name="Hughes L."/>
            <person name="Hurhula B."/>
            <person name="Husby M.E."/>
            <person name="Kamat A."/>
            <person name="Kanga B."/>
            <person name="Kashin S."/>
            <person name="Khazanovich D."/>
            <person name="Kisner P."/>
            <person name="Lance K."/>
            <person name="Lara M."/>
            <person name="Lee W."/>
            <person name="Lennon N."/>
            <person name="Letendre F."/>
            <person name="LeVine R."/>
            <person name="Lipovsky A."/>
            <person name="Liu X."/>
            <person name="Liu J."/>
            <person name="Liu S."/>
            <person name="Lokyitsang T."/>
            <person name="Lokyitsang Y."/>
            <person name="Lubonja R."/>
            <person name="Lui A."/>
            <person name="MacDonald P."/>
            <person name="Magnisalis V."/>
            <person name="Maru K."/>
            <person name="Matthews C."/>
            <person name="McCusker W."/>
            <person name="McDonough S."/>
            <person name="Mehta T."/>
            <person name="Meldrim J."/>
            <person name="Meneus L."/>
            <person name="Mihai O."/>
            <person name="Mihalev A."/>
            <person name="Mihova T."/>
            <person name="Mittelman R."/>
            <person name="Mlenga V."/>
            <person name="Montmayeur A."/>
            <person name="Mulrain L."/>
            <person name="Navidi A."/>
            <person name="Naylor J."/>
            <person name="Negash T."/>
            <person name="Nguyen T."/>
            <person name="Nguyen N."/>
            <person name="Nicol R."/>
            <person name="Norbu C."/>
            <person name="Norbu N."/>
            <person name="Novod N."/>
            <person name="O'Neill B."/>
            <person name="Osman S."/>
            <person name="Markiewicz E."/>
            <person name="Oyono O.L."/>
            <person name="Patti C."/>
            <person name="Phunkhang P."/>
            <person name="Pierre F."/>
            <person name="Priest M."/>
            <person name="Raghuraman S."/>
            <person name="Rege F."/>
            <person name="Reyes R."/>
            <person name="Rise C."/>
            <person name="Rogov P."/>
            <person name="Ross K."/>
            <person name="Ryan E."/>
            <person name="Settipalli S."/>
            <person name="Shea T."/>
            <person name="Sherpa N."/>
            <person name="Shi L."/>
            <person name="Shih D."/>
            <person name="Sparrow T."/>
            <person name="Spaulding J."/>
            <person name="Stalker J."/>
            <person name="Stange-Thomann N."/>
            <person name="Stavropoulos S."/>
            <person name="Stone C."/>
            <person name="Strader C."/>
            <person name="Tesfaye S."/>
            <person name="Thomson T."/>
            <person name="Thoulutsang Y."/>
            <person name="Thoulutsang D."/>
            <person name="Topham K."/>
            <person name="Topping I."/>
            <person name="Tsamla T."/>
            <person name="Vassiliev H."/>
            <person name="Vo A."/>
            <person name="Wangchuk T."/>
            <person name="Wangdi T."/>
            <person name="Weiand M."/>
            <person name="Wilkinson J."/>
            <person name="Wilson A."/>
            <person name="Yadav S."/>
            <person name="Young G."/>
            <person name="Yu Q."/>
            <person name="Zembek L."/>
            <person name="Zhong D."/>
            <person name="Zimmer A."/>
            <person name="Zwirko Z."/>
            <person name="Jaffe D.B."/>
            <person name="Alvarez P."/>
            <person name="Brockman W."/>
            <person name="Butler J."/>
            <person name="Chin C."/>
            <person name="Gnerre S."/>
            <person name="Grabherr M."/>
            <person name="Kleber M."/>
            <person name="Mauceli E."/>
            <person name="MacCallum I."/>
        </authorList>
    </citation>
    <scope>NUCLEOTIDE SEQUENCE [LARGE SCALE GENOMIC DNA]</scope>
    <source>
        <strain evidence="3">Rob3c / Tucson 14021-0248.25</strain>
    </source>
</reference>
<feature type="region of interest" description="Disordered" evidence="1">
    <location>
        <begin position="1"/>
        <end position="20"/>
    </location>
</feature>
<dbReference type="AlphaFoldDB" id="B4HVM8"/>
<name>B4HVM8_DROSE</name>
<accession>B4HVM8</accession>
<gene>
    <name evidence="2" type="primary">Dsec\GM14239</name>
    <name evidence="2" type="ORF">Dsec_GM14239</name>
</gene>
<sequence>MDTHATWVERAGSEVGGRVSGVRQQRTLDIGNLQRTRKSCQWGAGQQERAAGIPGHQELFLFSCKQSSVQLRRLSLLASAAAASAERGSPLGEPPTTPF</sequence>
<protein>
    <submittedName>
        <fullName evidence="2">GM14239</fullName>
    </submittedName>
</protein>
<evidence type="ECO:0000313" key="3">
    <source>
        <dbReference type="Proteomes" id="UP000001292"/>
    </source>
</evidence>
<evidence type="ECO:0000313" key="2">
    <source>
        <dbReference type="EMBL" id="EDW49993.1"/>
    </source>
</evidence>
<dbReference type="HOGENOM" id="CLU_2322834_0_0_1"/>
<proteinExistence type="predicted"/>
<evidence type="ECO:0000256" key="1">
    <source>
        <dbReference type="SAM" id="MobiDB-lite"/>
    </source>
</evidence>